<sequence length="730" mass="79863">MRRHVSKCAASAPAQSTAPSLLTMAPLHFLILLAIVSSFAEAGGGNSPVPELSIGFVCQSISGIIGCLSPIEPYYCSTTGNYTNKSPYQVNLGKLMYDLESGAIANPAGFNYSVAGEAPDAVFGLTMCYADRNWTQCQRCLQEATTVELICPFSREMKALEDACVIRYSNESFFYVADLTSAFHVKDTSNSTWAGSKYFNNSVTNMAGVNFTLWSLMSRLTAEAAVSEIRLAKGSQVYNGSKGISQVMIYGLAQCTRDLNASECSRCLTFFVEELLSSSLSVEINGAVKGYSCNVAYKIGEDFDSFIRPAIASAPMAPSTIAQPPDLFHEKDLSLGIVAGVTGFVICTGALVCIFLCHRSIKAREREVDVFDDDPLEDNTFEKGTGPRRFRYRELATAAGFFSDEEKLGEGGFGSVYRGYLKDMDLWVAIKRVSKSSQQGRKEYISEVKVISRLRHRNLVQLIGWCHGGGELLLVYELMPNGSLNSHIHSQNNVLSWQLRHGIVLGIGSALVYLHQDWEQCVLHRDIKPSNILLDASFNAKLGDFGLARMVDHERQSHTTALAGTMGYMDPECMLSGSASTTSDVYSFGVVLLEICCGRRPIVVVQDSGEYATMHLVQWVWECYGRGRIIDAADARLNGEFDGDEMERVMITALWCAHPDRTLRPSIRQAIGVLRMEAPLPSLPTNMPVATFMPPMHHLQRESGATTGSSSGSVGTKHSSIATKTSSLPR</sequence>
<reference evidence="19" key="1">
    <citation type="submission" date="2018-04" db="EMBL/GenBank/DDBJ databases">
        <title>WGS assembly of Panicum hallii.</title>
        <authorList>
            <person name="Lovell J."/>
            <person name="Jenkins J."/>
            <person name="Lowry D."/>
            <person name="Mamidi S."/>
            <person name="Sreedasyam A."/>
            <person name="Weng X."/>
            <person name="Barry K."/>
            <person name="Bonette J."/>
            <person name="Campitelli B."/>
            <person name="Daum C."/>
            <person name="Gordon S."/>
            <person name="Gould B."/>
            <person name="Lipzen A."/>
            <person name="Macqueen A."/>
            <person name="Palacio-Mejia J."/>
            <person name="Plott C."/>
            <person name="Shakirov E."/>
            <person name="Shu S."/>
            <person name="Yoshinaga Y."/>
            <person name="Zane M."/>
            <person name="Rokhsar D."/>
            <person name="Grimwood J."/>
            <person name="Schmutz J."/>
            <person name="Juenger T."/>
        </authorList>
    </citation>
    <scope>NUCLEOTIDE SEQUENCE [LARGE SCALE GENOMIC DNA]</scope>
    <source>
        <strain evidence="19">FIL2</strain>
    </source>
</reference>
<gene>
    <name evidence="19" type="ORF">PAHAL_3G418600</name>
</gene>
<evidence type="ECO:0000256" key="6">
    <source>
        <dbReference type="ARBA" id="ARBA00022692"/>
    </source>
</evidence>
<dbReference type="GO" id="GO:0005886">
    <property type="term" value="C:plasma membrane"/>
    <property type="evidence" value="ECO:0007669"/>
    <property type="project" value="UniProtKB-SubCell"/>
</dbReference>
<evidence type="ECO:0008006" key="20">
    <source>
        <dbReference type="Google" id="ProtNLM"/>
    </source>
</evidence>
<feature type="signal peptide" evidence="18">
    <location>
        <begin position="1"/>
        <end position="42"/>
    </location>
</feature>
<dbReference type="GO" id="GO:0005524">
    <property type="term" value="F:ATP binding"/>
    <property type="evidence" value="ECO:0007669"/>
    <property type="project" value="UniProtKB-UniRule"/>
</dbReference>
<comment type="similarity">
    <text evidence="2">In the N-terminal section; belongs to the leguminous lectin family.</text>
</comment>
<dbReference type="PROSITE" id="PS00107">
    <property type="entry name" value="PROTEIN_KINASE_ATP"/>
    <property type="match status" value="1"/>
</dbReference>
<dbReference type="CDD" id="cd14066">
    <property type="entry name" value="STKc_IRAK"/>
    <property type="match status" value="1"/>
</dbReference>
<keyword evidence="11" id="KW-0067">ATP-binding</keyword>
<dbReference type="PROSITE" id="PS50011">
    <property type="entry name" value="PROTEIN_KINASE_DOM"/>
    <property type="match status" value="1"/>
</dbReference>
<evidence type="ECO:0000256" key="4">
    <source>
        <dbReference type="ARBA" id="ARBA00022475"/>
    </source>
</evidence>
<keyword evidence="5" id="KW-0808">Transferase</keyword>
<dbReference type="Pfam" id="PF01657">
    <property type="entry name" value="Stress-antifung"/>
    <property type="match status" value="2"/>
</dbReference>
<keyword evidence="12 17" id="KW-1133">Transmembrane helix</keyword>
<evidence type="ECO:0000256" key="15">
    <source>
        <dbReference type="ARBA" id="ARBA00023180"/>
    </source>
</evidence>
<feature type="chain" id="PRO_5043512139" description="Protein kinase domain-containing protein" evidence="18">
    <location>
        <begin position="43"/>
        <end position="730"/>
    </location>
</feature>
<dbReference type="Gramene" id="PVH62866">
    <property type="protein sequence ID" value="PVH62866"/>
    <property type="gene ID" value="PAHAL_3G418600"/>
</dbReference>
<keyword evidence="6 17" id="KW-0812">Transmembrane</keyword>
<dbReference type="PROSITE" id="PS00108">
    <property type="entry name" value="PROTEIN_KINASE_ST"/>
    <property type="match status" value="1"/>
</dbReference>
<feature type="region of interest" description="Disordered" evidence="16">
    <location>
        <begin position="700"/>
        <end position="730"/>
    </location>
</feature>
<keyword evidence="9" id="KW-0547">Nucleotide-binding</keyword>
<dbReference type="AlphaFoldDB" id="A0A270R4P6"/>
<dbReference type="FunFam" id="3.30.200.20:FF:000168">
    <property type="entry name" value="L-type lectin-domain containing receptor kinase IX.1"/>
    <property type="match status" value="1"/>
</dbReference>
<dbReference type="Gene3D" id="1.10.510.10">
    <property type="entry name" value="Transferase(Phosphotransferase) domain 1"/>
    <property type="match status" value="1"/>
</dbReference>
<keyword evidence="8" id="KW-0677">Repeat</keyword>
<name>A0A270R4P6_9POAL</name>
<accession>A0A270R4P6</accession>
<dbReference type="InterPro" id="IPR008271">
    <property type="entry name" value="Ser/Thr_kinase_AS"/>
</dbReference>
<feature type="transmembrane region" description="Helical" evidence="17">
    <location>
        <begin position="333"/>
        <end position="357"/>
    </location>
</feature>
<evidence type="ECO:0000256" key="14">
    <source>
        <dbReference type="ARBA" id="ARBA00023170"/>
    </source>
</evidence>
<evidence type="ECO:0000256" key="12">
    <source>
        <dbReference type="ARBA" id="ARBA00022989"/>
    </source>
</evidence>
<dbReference type="Gene3D" id="3.30.200.20">
    <property type="entry name" value="Phosphorylase Kinase, domain 1"/>
    <property type="match status" value="1"/>
</dbReference>
<evidence type="ECO:0000256" key="8">
    <source>
        <dbReference type="ARBA" id="ARBA00022737"/>
    </source>
</evidence>
<feature type="compositionally biased region" description="Polar residues" evidence="16">
    <location>
        <begin position="721"/>
        <end position="730"/>
    </location>
</feature>
<evidence type="ECO:0000256" key="1">
    <source>
        <dbReference type="ARBA" id="ARBA00004251"/>
    </source>
</evidence>
<dbReference type="InterPro" id="IPR017441">
    <property type="entry name" value="Protein_kinase_ATP_BS"/>
</dbReference>
<dbReference type="GO" id="GO:0004672">
    <property type="term" value="F:protein kinase activity"/>
    <property type="evidence" value="ECO:0007669"/>
    <property type="project" value="InterPro"/>
</dbReference>
<evidence type="ECO:0000313" key="19">
    <source>
        <dbReference type="EMBL" id="PVH62866.1"/>
    </source>
</evidence>
<evidence type="ECO:0000256" key="13">
    <source>
        <dbReference type="ARBA" id="ARBA00023136"/>
    </source>
</evidence>
<dbReference type="Pfam" id="PF00069">
    <property type="entry name" value="Pkinase"/>
    <property type="match status" value="1"/>
</dbReference>
<dbReference type="InterPro" id="IPR050528">
    <property type="entry name" value="L-type_Lectin-RKs"/>
</dbReference>
<evidence type="ECO:0000256" key="11">
    <source>
        <dbReference type="ARBA" id="ARBA00022840"/>
    </source>
</evidence>
<dbReference type="EMBL" id="CM008048">
    <property type="protein sequence ID" value="PVH62866.1"/>
    <property type="molecule type" value="Genomic_DNA"/>
</dbReference>
<evidence type="ECO:0000256" key="3">
    <source>
        <dbReference type="ARBA" id="ARBA00010217"/>
    </source>
</evidence>
<dbReference type="GO" id="GO:0002229">
    <property type="term" value="P:defense response to oomycetes"/>
    <property type="evidence" value="ECO:0007669"/>
    <property type="project" value="UniProtKB-ARBA"/>
</dbReference>
<dbReference type="CDD" id="cd23509">
    <property type="entry name" value="Gnk2-like"/>
    <property type="match status" value="2"/>
</dbReference>
<dbReference type="InterPro" id="IPR002902">
    <property type="entry name" value="GNK2"/>
</dbReference>
<dbReference type="InterPro" id="IPR038408">
    <property type="entry name" value="GNK2_sf"/>
</dbReference>
<comment type="subcellular location">
    <subcellularLocation>
        <location evidence="1">Cell membrane</location>
        <topology evidence="1">Single-pass type I membrane protein</topology>
    </subcellularLocation>
</comment>
<protein>
    <recommendedName>
        <fullName evidence="20">Protein kinase domain-containing protein</fullName>
    </recommendedName>
</protein>
<dbReference type="PROSITE" id="PS51473">
    <property type="entry name" value="GNK2"/>
    <property type="match status" value="2"/>
</dbReference>
<proteinExistence type="inferred from homology"/>
<dbReference type="PANTHER" id="PTHR27007">
    <property type="match status" value="1"/>
</dbReference>
<organism evidence="19">
    <name type="scientific">Panicum hallii</name>
    <dbReference type="NCBI Taxonomy" id="206008"/>
    <lineage>
        <taxon>Eukaryota</taxon>
        <taxon>Viridiplantae</taxon>
        <taxon>Streptophyta</taxon>
        <taxon>Embryophyta</taxon>
        <taxon>Tracheophyta</taxon>
        <taxon>Spermatophyta</taxon>
        <taxon>Magnoliopsida</taxon>
        <taxon>Liliopsida</taxon>
        <taxon>Poales</taxon>
        <taxon>Poaceae</taxon>
        <taxon>PACMAD clade</taxon>
        <taxon>Panicoideae</taxon>
        <taxon>Panicodae</taxon>
        <taxon>Paniceae</taxon>
        <taxon>Panicinae</taxon>
        <taxon>Panicum</taxon>
        <taxon>Panicum sect. Panicum</taxon>
    </lineage>
</organism>
<evidence type="ECO:0000256" key="5">
    <source>
        <dbReference type="ARBA" id="ARBA00022679"/>
    </source>
</evidence>
<keyword evidence="7 18" id="KW-0732">Signal</keyword>
<dbReference type="SMART" id="SM00220">
    <property type="entry name" value="S_TKc"/>
    <property type="match status" value="1"/>
</dbReference>
<dbReference type="InterPro" id="IPR011009">
    <property type="entry name" value="Kinase-like_dom_sf"/>
</dbReference>
<evidence type="ECO:0000256" key="2">
    <source>
        <dbReference type="ARBA" id="ARBA00008536"/>
    </source>
</evidence>
<keyword evidence="13 17" id="KW-0472">Membrane</keyword>
<keyword evidence="14" id="KW-0675">Receptor</keyword>
<evidence type="ECO:0000256" key="16">
    <source>
        <dbReference type="SAM" id="MobiDB-lite"/>
    </source>
</evidence>
<dbReference type="Proteomes" id="UP000243499">
    <property type="component" value="Chromosome 3"/>
</dbReference>
<evidence type="ECO:0000256" key="10">
    <source>
        <dbReference type="ARBA" id="ARBA00022777"/>
    </source>
</evidence>
<dbReference type="SUPFAM" id="SSF56112">
    <property type="entry name" value="Protein kinase-like (PK-like)"/>
    <property type="match status" value="1"/>
</dbReference>
<dbReference type="FunFam" id="1.10.510.10:FF:000240">
    <property type="entry name" value="Lectin-domain containing receptor kinase A4.3"/>
    <property type="match status" value="1"/>
</dbReference>
<dbReference type="Gene3D" id="3.30.430.20">
    <property type="entry name" value="Gnk2 domain, C-X8-C-X2-C motif"/>
    <property type="match status" value="2"/>
</dbReference>
<keyword evidence="15" id="KW-0325">Glycoprotein</keyword>
<feature type="compositionally biased region" description="Low complexity" evidence="16">
    <location>
        <begin position="703"/>
        <end position="720"/>
    </location>
</feature>
<keyword evidence="10" id="KW-0418">Kinase</keyword>
<keyword evidence="4" id="KW-1003">Cell membrane</keyword>
<evidence type="ECO:0000256" key="18">
    <source>
        <dbReference type="SAM" id="SignalP"/>
    </source>
</evidence>
<dbReference type="InterPro" id="IPR000719">
    <property type="entry name" value="Prot_kinase_dom"/>
</dbReference>
<comment type="similarity">
    <text evidence="3">In the C-terminal section; belongs to the protein kinase superfamily. Ser/Thr protein kinase family.</text>
</comment>
<evidence type="ECO:0000256" key="17">
    <source>
        <dbReference type="SAM" id="Phobius"/>
    </source>
</evidence>
<evidence type="ECO:0000256" key="9">
    <source>
        <dbReference type="ARBA" id="ARBA00022741"/>
    </source>
</evidence>
<evidence type="ECO:0000256" key="7">
    <source>
        <dbReference type="ARBA" id="ARBA00022729"/>
    </source>
</evidence>